<gene>
    <name evidence="1" type="ORF">MiSe_67580</name>
</gene>
<proteinExistence type="predicted"/>
<comment type="caution">
    <text evidence="1">The sequence shown here is derived from an EMBL/GenBank/DDBJ whole genome shotgun (WGS) entry which is preliminary data.</text>
</comment>
<dbReference type="Proteomes" id="UP001050975">
    <property type="component" value="Unassembled WGS sequence"/>
</dbReference>
<dbReference type="AlphaFoldDB" id="A0AAV3XHN7"/>
<protein>
    <submittedName>
        <fullName evidence="1">Uncharacterized protein</fullName>
    </submittedName>
</protein>
<name>A0AAV3XHN7_9CYAN</name>
<evidence type="ECO:0000313" key="1">
    <source>
        <dbReference type="EMBL" id="GET41944.1"/>
    </source>
</evidence>
<sequence length="72" mass="8213">MVFSLCQYKVSDRDFNPGIAMPENYARTAMPGLDNTPSNLVRAASAEFTPGDCWNQLPWLKQEAFRQFKRNA</sequence>
<reference evidence="1" key="1">
    <citation type="submission" date="2019-10" db="EMBL/GenBank/DDBJ databases">
        <title>Draft genome sequece of Microseira wollei NIES-4236.</title>
        <authorList>
            <person name="Yamaguchi H."/>
            <person name="Suzuki S."/>
            <person name="Kawachi M."/>
        </authorList>
    </citation>
    <scope>NUCLEOTIDE SEQUENCE</scope>
    <source>
        <strain evidence="1">NIES-4236</strain>
    </source>
</reference>
<evidence type="ECO:0000313" key="2">
    <source>
        <dbReference type="Proteomes" id="UP001050975"/>
    </source>
</evidence>
<dbReference type="EMBL" id="BLAY01000141">
    <property type="protein sequence ID" value="GET41944.1"/>
    <property type="molecule type" value="Genomic_DNA"/>
</dbReference>
<accession>A0AAV3XHN7</accession>
<organism evidence="1 2">
    <name type="scientific">Microseira wollei NIES-4236</name>
    <dbReference type="NCBI Taxonomy" id="2530354"/>
    <lineage>
        <taxon>Bacteria</taxon>
        <taxon>Bacillati</taxon>
        <taxon>Cyanobacteriota</taxon>
        <taxon>Cyanophyceae</taxon>
        <taxon>Oscillatoriophycideae</taxon>
        <taxon>Aerosakkonematales</taxon>
        <taxon>Aerosakkonemataceae</taxon>
        <taxon>Microseira</taxon>
    </lineage>
</organism>
<keyword evidence="2" id="KW-1185">Reference proteome</keyword>